<comment type="caution">
    <text evidence="1">The sequence shown here is derived from an EMBL/GenBank/DDBJ whole genome shotgun (WGS) entry which is preliminary data.</text>
</comment>
<organism evidence="1 2">
    <name type="scientific">Saguinus oedipus</name>
    <name type="common">Cotton-top tamarin</name>
    <name type="synonym">Oedipomidas oedipus</name>
    <dbReference type="NCBI Taxonomy" id="9490"/>
    <lineage>
        <taxon>Eukaryota</taxon>
        <taxon>Metazoa</taxon>
        <taxon>Chordata</taxon>
        <taxon>Craniata</taxon>
        <taxon>Vertebrata</taxon>
        <taxon>Euteleostomi</taxon>
        <taxon>Mammalia</taxon>
        <taxon>Eutheria</taxon>
        <taxon>Euarchontoglires</taxon>
        <taxon>Primates</taxon>
        <taxon>Haplorrhini</taxon>
        <taxon>Platyrrhini</taxon>
        <taxon>Cebidae</taxon>
        <taxon>Callitrichinae</taxon>
        <taxon>Saguinus</taxon>
    </lineage>
</organism>
<dbReference type="PANTHER" id="PTHR33888">
    <property type="entry name" value="RIKEN CDNA 4932415D10 GENE"/>
    <property type="match status" value="1"/>
</dbReference>
<sequence>MECNPGPQVQCASSPELNPGLKLQCGNSMECKLEPHLQGVKSGSKFQVMKSELHPGPELQSIKSVMFSSVQHLQDVKCELTSGTKFQDITPKEFNSGPQLQGMNSSELNSESEFQCINSINLNPGPQIRDMKPSELNPGSESQGTTSILFNPRPHLQGMKSSELTPGTKFQGVQFWGKHLGSQQAVQTAFTLGPQTNGTKSEVFLPEPLLKDVKSVDVNKRPLLYDANTAKMISASELPDLKYEVFTLEPSFQKAKSVELKPEPYPQGMKSVELKSEPYPQGMNSEELHSHLGQHDVRSMLFVSEPLSQDVKSVKPTLWPQPQSVNSLTSCFRSQCTKSVAFAPKPCFQYIKPMELTPGAQQQGINYQKLTSGWQDVKSMVLAPEPTRKFSSGPMLTSVRFSNLSPESQHQSMKSLEFTLEPKLQSVKHVKLSSVSLQQTEVVQSEKATPGPPFQVVKPMTIPRPTPQVVEHIELTPKLQDVLPSELPSGPWLQDIKSKKLIIKPKHQIIETIEVTGFQIVKTMLIPGPPLQIVKSEELALGPIPQVVEPVGVALESGIEATNFANLLPRPHLQELIVPVESPLRPHIQVKSEELTSQQASPFKKHTILTHQQGLQAVKSTVIETEPPKVMESEDLNLGQVCQNRDCEKLTSEELQVGTDFSRFLQSSSTSLISSSVETASELGGFGNSGIQKVSRALDVKNLGTDIFQHEETYLDPTMMQSLTLPLALYNQSCVKTANIVKDPCPEIPGVDVISKQTTKRNQLEELENSLQRHQSQSWRSLSRKFRAESGAQKSLIKSLLGRQRNIWESHAWRQRLPRKSLSTMLTLGNVLGTTMERKLCSQTSQAGKATADTCQSIQNVFGIPAELMEASQRLPEKGPVPFLSFQWSNTMFRDIGCKLGKDPKSQSIMRKIDPSYGEDLCHHHKGKLKSILKLPGVLLPQQIPSPLLLY</sequence>
<evidence type="ECO:0000313" key="2">
    <source>
        <dbReference type="Proteomes" id="UP001266305"/>
    </source>
</evidence>
<dbReference type="EMBL" id="JASSZA010000015">
    <property type="protein sequence ID" value="KAK2092292.1"/>
    <property type="molecule type" value="Genomic_DNA"/>
</dbReference>
<protein>
    <submittedName>
        <fullName evidence="1">Uncharacterized protein</fullName>
    </submittedName>
</protein>
<reference evidence="1 2" key="1">
    <citation type="submission" date="2023-05" db="EMBL/GenBank/DDBJ databases">
        <title>B98-5 Cell Line De Novo Hybrid Assembly: An Optical Mapping Approach.</title>
        <authorList>
            <person name="Kananen K."/>
            <person name="Auerbach J.A."/>
            <person name="Kautto E."/>
            <person name="Blachly J.S."/>
        </authorList>
    </citation>
    <scope>NUCLEOTIDE SEQUENCE [LARGE SCALE GENOMIC DNA]</scope>
    <source>
        <strain evidence="1">B95-8</strain>
        <tissue evidence="1">Cell line</tissue>
    </source>
</reference>
<keyword evidence="2" id="KW-1185">Reference proteome</keyword>
<name>A0ABQ9U5F1_SAGOE</name>
<accession>A0ABQ9U5F1</accession>
<dbReference type="Proteomes" id="UP001266305">
    <property type="component" value="Unassembled WGS sequence"/>
</dbReference>
<proteinExistence type="predicted"/>
<gene>
    <name evidence="1" type="ORF">P7K49_028820</name>
</gene>
<dbReference type="PANTHER" id="PTHR33888:SF1">
    <property type="entry name" value="RIKEN CDNA 4932415D10 GENE"/>
    <property type="match status" value="1"/>
</dbReference>
<evidence type="ECO:0000313" key="1">
    <source>
        <dbReference type="EMBL" id="KAK2092292.1"/>
    </source>
</evidence>